<evidence type="ECO:0000313" key="2">
    <source>
        <dbReference type="Proteomes" id="UP000242146"/>
    </source>
</evidence>
<evidence type="ECO:0000313" key="1">
    <source>
        <dbReference type="EMBL" id="ORX44079.1"/>
    </source>
</evidence>
<reference evidence="1 2" key="1">
    <citation type="submission" date="2016-07" db="EMBL/GenBank/DDBJ databases">
        <title>Pervasive Adenine N6-methylation of Active Genes in Fungi.</title>
        <authorList>
            <consortium name="DOE Joint Genome Institute"/>
            <person name="Mondo S.J."/>
            <person name="Dannebaum R.O."/>
            <person name="Kuo R.C."/>
            <person name="Labutti K."/>
            <person name="Haridas S."/>
            <person name="Kuo A."/>
            <person name="Salamov A."/>
            <person name="Ahrendt S.R."/>
            <person name="Lipzen A."/>
            <person name="Sullivan W."/>
            <person name="Andreopoulos W.B."/>
            <person name="Clum A."/>
            <person name="Lindquist E."/>
            <person name="Daum C."/>
            <person name="Ramamoorthy G.K."/>
            <person name="Gryganskyi A."/>
            <person name="Culley D."/>
            <person name="Magnuson J.K."/>
            <person name="James T.Y."/>
            <person name="O'Malley M.A."/>
            <person name="Stajich J.E."/>
            <person name="Spatafora J.W."/>
            <person name="Visel A."/>
            <person name="Grigoriev I.V."/>
        </authorList>
    </citation>
    <scope>NUCLEOTIDE SEQUENCE [LARGE SCALE GENOMIC DNA]</scope>
    <source>
        <strain evidence="1 2">NRRL 3301</strain>
    </source>
</reference>
<gene>
    <name evidence="1" type="ORF">DM01DRAFT_1193825</name>
</gene>
<accession>A0A1X2G3T8</accession>
<protein>
    <submittedName>
        <fullName evidence="1">Uncharacterized protein</fullName>
    </submittedName>
</protein>
<dbReference type="EMBL" id="MCGT01000050">
    <property type="protein sequence ID" value="ORX44079.1"/>
    <property type="molecule type" value="Genomic_DNA"/>
</dbReference>
<dbReference type="OrthoDB" id="2263455at2759"/>
<keyword evidence="2" id="KW-1185">Reference proteome</keyword>
<organism evidence="1 2">
    <name type="scientific">Hesseltinella vesiculosa</name>
    <dbReference type="NCBI Taxonomy" id="101127"/>
    <lineage>
        <taxon>Eukaryota</taxon>
        <taxon>Fungi</taxon>
        <taxon>Fungi incertae sedis</taxon>
        <taxon>Mucoromycota</taxon>
        <taxon>Mucoromycotina</taxon>
        <taxon>Mucoromycetes</taxon>
        <taxon>Mucorales</taxon>
        <taxon>Cunninghamellaceae</taxon>
        <taxon>Hesseltinella</taxon>
    </lineage>
</organism>
<proteinExistence type="predicted"/>
<comment type="caution">
    <text evidence="1">The sequence shown here is derived from an EMBL/GenBank/DDBJ whole genome shotgun (WGS) entry which is preliminary data.</text>
</comment>
<sequence>MASETGSMESSQASTSATSMPMIALLSSNVDDYERPATSWIVNGSNIVDLFATHRHKALAMATAELFPIESTLHEILALSHILLICPNQHSDSLIVVFTCDTLESLSSTLKTEGVLGFGHECI</sequence>
<name>A0A1X2G3T8_9FUNG</name>
<dbReference type="AlphaFoldDB" id="A0A1X2G3T8"/>
<dbReference type="Proteomes" id="UP000242146">
    <property type="component" value="Unassembled WGS sequence"/>
</dbReference>